<keyword evidence="2" id="KW-0808">Transferase</keyword>
<organism evidence="3 4">
    <name type="scientific">Hibiscus sabdariffa</name>
    <name type="common">roselle</name>
    <dbReference type="NCBI Taxonomy" id="183260"/>
    <lineage>
        <taxon>Eukaryota</taxon>
        <taxon>Viridiplantae</taxon>
        <taxon>Streptophyta</taxon>
        <taxon>Embryophyta</taxon>
        <taxon>Tracheophyta</taxon>
        <taxon>Spermatophyta</taxon>
        <taxon>Magnoliopsida</taxon>
        <taxon>eudicotyledons</taxon>
        <taxon>Gunneridae</taxon>
        <taxon>Pentapetalae</taxon>
        <taxon>rosids</taxon>
        <taxon>malvids</taxon>
        <taxon>Malvales</taxon>
        <taxon>Malvaceae</taxon>
        <taxon>Malvoideae</taxon>
        <taxon>Hibiscus</taxon>
    </lineage>
</organism>
<reference evidence="3 4" key="1">
    <citation type="journal article" date="2024" name="G3 (Bethesda)">
        <title>Genome assembly of Hibiscus sabdariffa L. provides insights into metabolisms of medicinal natural products.</title>
        <authorList>
            <person name="Kim T."/>
        </authorList>
    </citation>
    <scope>NUCLEOTIDE SEQUENCE [LARGE SCALE GENOMIC DNA]</scope>
    <source>
        <strain evidence="3">TK-2024</strain>
        <tissue evidence="3">Old leaves</tissue>
    </source>
</reference>
<evidence type="ECO:0000313" key="4">
    <source>
        <dbReference type="Proteomes" id="UP001472677"/>
    </source>
</evidence>
<proteinExistence type="inferred from homology"/>
<dbReference type="PANTHER" id="PTHR31147">
    <property type="entry name" value="ACYL TRANSFERASE 4"/>
    <property type="match status" value="1"/>
</dbReference>
<dbReference type="Proteomes" id="UP001472677">
    <property type="component" value="Unassembled WGS sequence"/>
</dbReference>
<protein>
    <recommendedName>
        <fullName evidence="5">Benzyl alcohol O-benzoyltransferase</fullName>
    </recommendedName>
</protein>
<dbReference type="Gene3D" id="3.30.559.10">
    <property type="entry name" value="Chloramphenicol acetyltransferase-like domain"/>
    <property type="match status" value="3"/>
</dbReference>
<dbReference type="InterPro" id="IPR050898">
    <property type="entry name" value="Plant_acyltransferase"/>
</dbReference>
<name>A0ABR2G0B4_9ROSI</name>
<dbReference type="EMBL" id="JBBPBM010000004">
    <property type="protein sequence ID" value="KAK8589968.1"/>
    <property type="molecule type" value="Genomic_DNA"/>
</dbReference>
<sequence length="548" mass="61244">MNFAAWRGIRLREGPNHKLSVDYTGKGVLFIEGDADVTVEEFGDELLPPFPCMDELLHDVEGYGGVLNCPIFLVQARIEAKPRIYFLSEPPISMAMPIPPASLAFKVRRSEPELVAPATPTPRECKPLSDIDDRDGHRFQYPMIQIYRYNHSMKGKDPARVIRDALAKTLVFYYPFAGRLREGPNRKLRVDCTGEGVLFIEGDADVTVEEFGDELLPPFPCMDELLHDVEGYGGVLNCPIFLVQVTRLKCGGFIFAIRHNHTMSDATGLLQFMIAVGEMARGALSPTISPVWERHLLNARNPPRVTHAHHEFDRESIGTNIRTEITQPSNMVYLSFFFGSKEVLALRRLLPPHHPCSTYDIIAACLWQCHTKALQRDPDEDVRLICIVNARSKFNPPLPSGYYGNAIAYPATITTVGKLCRSPLEYAIELVKKTKGKVTEEYMKSTADFLVTQGRPALALNQSFLVTDVTQIKFENVDFGWGKAAYGGQANVMDGKHLLPLRNKNGEQGIVIPLCLPAPIMERFVSELNSLLKNENVGGDSHHVKSNL</sequence>
<dbReference type="InterPro" id="IPR023213">
    <property type="entry name" value="CAT-like_dom_sf"/>
</dbReference>
<comment type="caution">
    <text evidence="3">The sequence shown here is derived from an EMBL/GenBank/DDBJ whole genome shotgun (WGS) entry which is preliminary data.</text>
</comment>
<evidence type="ECO:0000256" key="1">
    <source>
        <dbReference type="ARBA" id="ARBA00009861"/>
    </source>
</evidence>
<evidence type="ECO:0000313" key="3">
    <source>
        <dbReference type="EMBL" id="KAK8589968.1"/>
    </source>
</evidence>
<keyword evidence="4" id="KW-1185">Reference proteome</keyword>
<accession>A0ABR2G0B4</accession>
<gene>
    <name evidence="3" type="ORF">V6N12_024355</name>
</gene>
<evidence type="ECO:0000256" key="2">
    <source>
        <dbReference type="ARBA" id="ARBA00022679"/>
    </source>
</evidence>
<comment type="similarity">
    <text evidence="1">Belongs to the plant acyltransferase family.</text>
</comment>
<evidence type="ECO:0008006" key="5">
    <source>
        <dbReference type="Google" id="ProtNLM"/>
    </source>
</evidence>
<dbReference type="PANTHER" id="PTHR31147:SF66">
    <property type="entry name" value="OS05G0315700 PROTEIN"/>
    <property type="match status" value="1"/>
</dbReference>
<dbReference type="Pfam" id="PF02458">
    <property type="entry name" value="Transferase"/>
    <property type="match status" value="1"/>
</dbReference>